<dbReference type="AlphaFoldDB" id="A0A2N3IKA9"/>
<dbReference type="SUPFAM" id="SSF52266">
    <property type="entry name" value="SGNH hydrolase"/>
    <property type="match status" value="2"/>
</dbReference>
<comment type="caution">
    <text evidence="1">The sequence shown here is derived from an EMBL/GenBank/DDBJ whole genome shotgun (WGS) entry which is preliminary data.</text>
</comment>
<dbReference type="Proteomes" id="UP000233387">
    <property type="component" value="Unassembled WGS sequence"/>
</dbReference>
<organism evidence="1 2">
    <name type="scientific">Raineya orbicola</name>
    <dbReference type="NCBI Taxonomy" id="2016530"/>
    <lineage>
        <taxon>Bacteria</taxon>
        <taxon>Pseudomonadati</taxon>
        <taxon>Bacteroidota</taxon>
        <taxon>Cytophagia</taxon>
        <taxon>Cytophagales</taxon>
        <taxon>Raineyaceae</taxon>
        <taxon>Raineya</taxon>
    </lineage>
</organism>
<sequence length="538" mass="57176">MKLNILKGTLAISASAFIIGACAPKIDPIPANKGSLDLSKYIAVGNSLTAGVADNGLYNESMRYSYPKFIAEQFKLVGGGEFHQALFNDGQQNGSGFLKITGWSPTGTPVISQETNNLAVVSPSPLRFARYDGPLNNYGISGIRVVDVTVPAYSQLNPFFERLLPPLTTKSYVDFVGEANATFFTCWIGNNDVLGFATSGGDPNANPIRSNTIAPTQFPYSTDGSLGAITNINVFNASYDALINKLTANGAKGVVATIPDVASIPYVTLINQQIRGTLPTFPFIPKSATEITVRREFTASEATLLNFIYQGLTVDPDGPGPLPPIPGWDPDGAGPIVGGTNPGLIAGNNRFIIVKGVALSSTIPTSICPLCSTDLPGDLRVIVEQMDAASDFILLPAQQGLLTPTNFANGLGFVNPTTFQPQPFPDWSVLDEQEVNFVRNATNAYNAKIRAVAEAKGLALVDADALFNQIIRNRSIDGVQVSTDFISGGLFSLDGVHLTPKGYAIVANQIIKSINAKYGTSIPLIDINARNIRGVLFP</sequence>
<protein>
    <submittedName>
        <fullName evidence="1">GDSL-like Lipase/Acylhydrolase</fullName>
    </submittedName>
</protein>
<dbReference type="PROSITE" id="PS51257">
    <property type="entry name" value="PROKAR_LIPOPROTEIN"/>
    <property type="match status" value="1"/>
</dbReference>
<dbReference type="GO" id="GO:0016788">
    <property type="term" value="F:hydrolase activity, acting on ester bonds"/>
    <property type="evidence" value="ECO:0007669"/>
    <property type="project" value="UniProtKB-ARBA"/>
</dbReference>
<dbReference type="RefSeq" id="WP_101357387.1">
    <property type="nucleotide sequence ID" value="NZ_NKXO01000002.1"/>
</dbReference>
<keyword evidence="2" id="KW-1185">Reference proteome</keyword>
<evidence type="ECO:0000313" key="2">
    <source>
        <dbReference type="Proteomes" id="UP000233387"/>
    </source>
</evidence>
<dbReference type="EMBL" id="NKXO01000002">
    <property type="protein sequence ID" value="PKQ70772.1"/>
    <property type="molecule type" value="Genomic_DNA"/>
</dbReference>
<accession>A0A2N3IKA9</accession>
<gene>
    <name evidence="1" type="ORF">Rain11_0118</name>
</gene>
<proteinExistence type="predicted"/>
<dbReference type="OrthoDB" id="9764164at2"/>
<reference evidence="1 2" key="1">
    <citation type="submission" date="2017-06" db="EMBL/GenBank/DDBJ databases">
        <title>Raineya orbicola gen. nov., sp. nov. a slightly thermophilic bacterium of the phylum Bacteroidetes and the description of Raineyaceae fam. nov.</title>
        <authorList>
            <person name="Albuquerque L."/>
            <person name="Polonia A.R.M."/>
            <person name="Barroso C."/>
            <person name="Froufe H.J.C."/>
            <person name="Lage O."/>
            <person name="Lobo-Da-Cunha A."/>
            <person name="Egas C."/>
            <person name="Da Costa M.S."/>
        </authorList>
    </citation>
    <scope>NUCLEOTIDE SEQUENCE [LARGE SCALE GENOMIC DNA]</scope>
    <source>
        <strain evidence="1 2">SPSPC-11</strain>
    </source>
</reference>
<evidence type="ECO:0000313" key="1">
    <source>
        <dbReference type="EMBL" id="PKQ70772.1"/>
    </source>
</evidence>
<keyword evidence="1" id="KW-0378">Hydrolase</keyword>
<name>A0A2N3IKA9_9BACT</name>
<dbReference type="InterPro" id="IPR036514">
    <property type="entry name" value="SGNH_hydro_sf"/>
</dbReference>
<dbReference type="Gene3D" id="3.40.50.1110">
    <property type="entry name" value="SGNH hydrolase"/>
    <property type="match status" value="2"/>
</dbReference>